<keyword evidence="8" id="KW-0238">DNA-binding</keyword>
<keyword evidence="9" id="KW-0234">DNA repair</keyword>
<name>A0A1R0FC85_9HYPH</name>
<dbReference type="RefSeq" id="WP_075869614.1">
    <property type="nucleotide sequence ID" value="NZ_CALYQA010000002.1"/>
</dbReference>
<keyword evidence="10" id="KW-0413">Isomerase</keyword>
<evidence type="ECO:0000256" key="12">
    <source>
        <dbReference type="ARBA" id="ARBA00034808"/>
    </source>
</evidence>
<sequence length="1160" mass="130906">MSKREIPEDAIKNQTAASNPQSSAWVSANAGSGKTHVLTFRVIRLLLNGTEPARILCLTYTKAAAAVMQTRIFQTLSGWTELDDDKLTEVLIGLEGKKPDTKRLDEARRLFARALETPGGLKIQTIHAFCEGLLHQFPLEANIAGHFEMMDDLKRDEFLKNARRDLLEKAYLQKNSSLHNALMLVLKTVGESGLDTLLSEAIVKRQALTPFLARVSGPDGKHILENALQISPDDTEENLTDEIRKTALHSEETIEAFKSLGHSYSQNFVEKLELVEKADNVESIKFIELAYFTSGNPRKISNLASKKLLATLPWLADDLLKRQEKLVLYLDKLRRVRLVPLNLAAFKLCYRLLARYESLKKAEGLLDFDDLIERALNLLKRDGAGQWVQYKLDRGIDHILVDEAQDTSPSQWQIIQLLAQEFFVGEGQREVNRTVFAVGDEKQSIYSFQGAVPEDFATNGRIIEKKAEAVGKSFGHIRLNYSFRSTADVLKSVDRVFEKPENYKGLSAENIKTVHEPVRRNDPGEVVIWDNIAPTDVEEPEDWRKPVDQLHAPAVRLAEEIATTISHWLHHHEMLKGQGREVKASDIMVLVRKRDQFVPALARALKNRNVPVAGADRLRLASHIAVRDLTALARFVLQPQDDLSLASVLKSPLFGLDEDDLYRIAVNREGSLFNSLEAHSEDKPEFATVLALLKKYRNLADKTPVYEFYSHILSEDQGRAKILARLGSEASDVLDAFMDYTLSIQKTGLPGLQAFLETIKLSDPEIKRELDQNREEVRIMTVHAAKGLESAIVFLVDSGSRIWNAQHEPKFIEIDDHGKKSFLWQPAKEFKTSFGDNYINTLKLKAEEEYRRLLYVGMTRAEDRLIVCGYRGKNVVGGTWSELVGEALKPVSQEIAGPSPDIKAWRYCVDDNRASVETKTAEDEAIVPAFPLPSYFHKRMEPETDLPKPLTPSGASLDIDENAPATKNIVTISPVLGEKPANSSFAIERGTLIHRLLQYLPQVREEDRQRLARAYLEKAAPEWSEEQRADAFTQTFKVMDDETLRPLFTKEARAEVTLMGTVTIKGKKYVVSGQIDRLNDGDDTIVLGDFKTGRAPKREQQIPDSYMLQMALYRTLLMSIHPDKTVRTLLIYSDGPKVFELDGKKLDFLINKEKTNSPEQ</sequence>
<evidence type="ECO:0000256" key="8">
    <source>
        <dbReference type="ARBA" id="ARBA00023125"/>
    </source>
</evidence>
<keyword evidence="6" id="KW-0269">Exonuclease</keyword>
<dbReference type="Pfam" id="PF12705">
    <property type="entry name" value="PDDEXK_1"/>
    <property type="match status" value="1"/>
</dbReference>
<evidence type="ECO:0000256" key="5">
    <source>
        <dbReference type="ARBA" id="ARBA00022806"/>
    </source>
</evidence>
<feature type="region of interest" description="Disordered" evidence="16">
    <location>
        <begin position="1"/>
        <end position="27"/>
    </location>
</feature>
<evidence type="ECO:0000259" key="17">
    <source>
        <dbReference type="PROSITE" id="PS51198"/>
    </source>
</evidence>
<feature type="binding site" evidence="15">
    <location>
        <begin position="28"/>
        <end position="35"/>
    </location>
    <ligand>
        <name>ATP</name>
        <dbReference type="ChEBI" id="CHEBI:30616"/>
    </ligand>
</feature>
<dbReference type="OrthoDB" id="9810135at2"/>
<evidence type="ECO:0000256" key="16">
    <source>
        <dbReference type="SAM" id="MobiDB-lite"/>
    </source>
</evidence>
<feature type="domain" description="UvrD-like helicase ATP-binding" evidence="17">
    <location>
        <begin position="7"/>
        <end position="486"/>
    </location>
</feature>
<keyword evidence="3" id="KW-0227">DNA damage</keyword>
<dbReference type="GO" id="GO:0043138">
    <property type="term" value="F:3'-5' DNA helicase activity"/>
    <property type="evidence" value="ECO:0007669"/>
    <property type="project" value="UniProtKB-EC"/>
</dbReference>
<feature type="compositionally biased region" description="Polar residues" evidence="16">
    <location>
        <begin position="12"/>
        <end position="27"/>
    </location>
</feature>
<dbReference type="InterPro" id="IPR011604">
    <property type="entry name" value="PDDEXK-like_dom_sf"/>
</dbReference>
<dbReference type="EC" id="5.6.2.4" evidence="12"/>
<dbReference type="GO" id="GO:0033202">
    <property type="term" value="C:DNA helicase complex"/>
    <property type="evidence" value="ECO:0007669"/>
    <property type="project" value="TreeGrafter"/>
</dbReference>
<dbReference type="AlphaFoldDB" id="A0A1R0FC85"/>
<keyword evidence="7 15" id="KW-0067">ATP-binding</keyword>
<dbReference type="SUPFAM" id="SSF52540">
    <property type="entry name" value="P-loop containing nucleoside triphosphate hydrolases"/>
    <property type="match status" value="1"/>
</dbReference>
<dbReference type="InterPro" id="IPR038726">
    <property type="entry name" value="PDDEXK_AddAB-type"/>
</dbReference>
<evidence type="ECO:0000313" key="19">
    <source>
        <dbReference type="EMBL" id="OLY44488.1"/>
    </source>
</evidence>
<dbReference type="Pfam" id="PF13361">
    <property type="entry name" value="UvrD_C"/>
    <property type="match status" value="1"/>
</dbReference>
<dbReference type="Gene3D" id="3.90.320.10">
    <property type="match status" value="1"/>
</dbReference>
<feature type="compositionally biased region" description="Basic and acidic residues" evidence="16">
    <location>
        <begin position="1"/>
        <end position="11"/>
    </location>
</feature>
<dbReference type="InterPro" id="IPR027417">
    <property type="entry name" value="P-loop_NTPase"/>
</dbReference>
<dbReference type="GO" id="GO:0003677">
    <property type="term" value="F:DNA binding"/>
    <property type="evidence" value="ECO:0007669"/>
    <property type="project" value="UniProtKB-KW"/>
</dbReference>
<dbReference type="PANTHER" id="PTHR11070:SF2">
    <property type="entry name" value="ATP-DEPENDENT DNA HELICASE SRS2"/>
    <property type="match status" value="1"/>
</dbReference>
<dbReference type="InterPro" id="IPR011335">
    <property type="entry name" value="Restrct_endonuc-II-like"/>
</dbReference>
<evidence type="ECO:0000256" key="6">
    <source>
        <dbReference type="ARBA" id="ARBA00022839"/>
    </source>
</evidence>
<dbReference type="InterPro" id="IPR014151">
    <property type="entry name" value="DNA_helicase_AddA"/>
</dbReference>
<evidence type="ECO:0000256" key="13">
    <source>
        <dbReference type="ARBA" id="ARBA00034923"/>
    </source>
</evidence>
<dbReference type="SUPFAM" id="SSF52980">
    <property type="entry name" value="Restriction endonuclease-like"/>
    <property type="match status" value="1"/>
</dbReference>
<keyword evidence="2 15" id="KW-0547">Nucleotide-binding</keyword>
<protein>
    <recommendedName>
        <fullName evidence="12">DNA 3'-5' helicase</fullName>
        <ecNumber evidence="12">5.6.2.4</ecNumber>
    </recommendedName>
    <alternativeName>
        <fullName evidence="13">DNA 3'-5' helicase II</fullName>
    </alternativeName>
</protein>
<evidence type="ECO:0000256" key="10">
    <source>
        <dbReference type="ARBA" id="ARBA00023235"/>
    </source>
</evidence>
<dbReference type="GO" id="GO:0005524">
    <property type="term" value="F:ATP binding"/>
    <property type="evidence" value="ECO:0007669"/>
    <property type="project" value="UniProtKB-UniRule"/>
</dbReference>
<dbReference type="GO" id="GO:0000725">
    <property type="term" value="P:recombinational repair"/>
    <property type="evidence" value="ECO:0007669"/>
    <property type="project" value="TreeGrafter"/>
</dbReference>
<accession>A0A1R0FC85</accession>
<evidence type="ECO:0000256" key="4">
    <source>
        <dbReference type="ARBA" id="ARBA00022801"/>
    </source>
</evidence>
<dbReference type="PROSITE" id="PS51198">
    <property type="entry name" value="UVRD_HELICASE_ATP_BIND"/>
    <property type="match status" value="1"/>
</dbReference>
<feature type="domain" description="UvrD-like helicase C-terminal" evidence="18">
    <location>
        <begin position="509"/>
        <end position="787"/>
    </location>
</feature>
<keyword evidence="4 15" id="KW-0378">Hydrolase</keyword>
<evidence type="ECO:0000313" key="20">
    <source>
        <dbReference type="Proteomes" id="UP000187344"/>
    </source>
</evidence>
<dbReference type="GO" id="GO:0005829">
    <property type="term" value="C:cytosol"/>
    <property type="evidence" value="ECO:0007669"/>
    <property type="project" value="TreeGrafter"/>
</dbReference>
<evidence type="ECO:0000256" key="11">
    <source>
        <dbReference type="ARBA" id="ARBA00034617"/>
    </source>
</evidence>
<comment type="caution">
    <text evidence="19">The sequence shown here is derived from an EMBL/GenBank/DDBJ whole genome shotgun (WGS) entry which is preliminary data.</text>
</comment>
<evidence type="ECO:0000259" key="18">
    <source>
        <dbReference type="PROSITE" id="PS51217"/>
    </source>
</evidence>
<dbReference type="InterPro" id="IPR014016">
    <property type="entry name" value="UvrD-like_ATP-bd"/>
</dbReference>
<dbReference type="PROSITE" id="PS51217">
    <property type="entry name" value="UVRD_HELICASE_CTER"/>
    <property type="match status" value="1"/>
</dbReference>
<reference evidence="19 20" key="1">
    <citation type="submission" date="2016-12" db="EMBL/GenBank/DDBJ databases">
        <title>Comparative genomics of Bartonella apis.</title>
        <authorList>
            <person name="Engel P."/>
        </authorList>
    </citation>
    <scope>NUCLEOTIDE SEQUENCE [LARGE SCALE GENOMIC DNA]</scope>
    <source>
        <strain evidence="19 20">PEB0149</strain>
    </source>
</reference>
<evidence type="ECO:0000256" key="3">
    <source>
        <dbReference type="ARBA" id="ARBA00022763"/>
    </source>
</evidence>
<evidence type="ECO:0000256" key="2">
    <source>
        <dbReference type="ARBA" id="ARBA00022741"/>
    </source>
</evidence>
<dbReference type="EMBL" id="LXYT01000001">
    <property type="protein sequence ID" value="OLY44488.1"/>
    <property type="molecule type" value="Genomic_DNA"/>
</dbReference>
<proteinExistence type="predicted"/>
<evidence type="ECO:0000256" key="1">
    <source>
        <dbReference type="ARBA" id="ARBA00022722"/>
    </source>
</evidence>
<dbReference type="InterPro" id="IPR000212">
    <property type="entry name" value="DNA_helicase_UvrD/REP"/>
</dbReference>
<evidence type="ECO:0000256" key="15">
    <source>
        <dbReference type="PROSITE-ProRule" id="PRU00560"/>
    </source>
</evidence>
<comment type="catalytic activity">
    <reaction evidence="14">
        <text>ATP + H2O = ADP + phosphate + H(+)</text>
        <dbReference type="Rhea" id="RHEA:13065"/>
        <dbReference type="ChEBI" id="CHEBI:15377"/>
        <dbReference type="ChEBI" id="CHEBI:15378"/>
        <dbReference type="ChEBI" id="CHEBI:30616"/>
        <dbReference type="ChEBI" id="CHEBI:43474"/>
        <dbReference type="ChEBI" id="CHEBI:456216"/>
        <dbReference type="EC" id="5.6.2.4"/>
    </reaction>
</comment>
<comment type="catalytic activity">
    <reaction evidence="11">
        <text>Couples ATP hydrolysis with the unwinding of duplex DNA by translocating in the 3'-5' direction.</text>
        <dbReference type="EC" id="5.6.2.4"/>
    </reaction>
</comment>
<dbReference type="Pfam" id="PF00580">
    <property type="entry name" value="UvrD-helicase"/>
    <property type="match status" value="1"/>
</dbReference>
<keyword evidence="20" id="KW-1185">Reference proteome</keyword>
<dbReference type="Gene3D" id="3.30.160.800">
    <property type="match status" value="1"/>
</dbReference>
<evidence type="ECO:0000256" key="7">
    <source>
        <dbReference type="ARBA" id="ARBA00022840"/>
    </source>
</evidence>
<gene>
    <name evidence="19" type="ORF">PEB0149_019580</name>
</gene>
<evidence type="ECO:0000256" key="9">
    <source>
        <dbReference type="ARBA" id="ARBA00023204"/>
    </source>
</evidence>
<dbReference type="Gene3D" id="3.40.50.300">
    <property type="entry name" value="P-loop containing nucleotide triphosphate hydrolases"/>
    <property type="match status" value="3"/>
</dbReference>
<dbReference type="GO" id="GO:0016887">
    <property type="term" value="F:ATP hydrolysis activity"/>
    <property type="evidence" value="ECO:0007669"/>
    <property type="project" value="RHEA"/>
</dbReference>
<dbReference type="Proteomes" id="UP000187344">
    <property type="component" value="Unassembled WGS sequence"/>
</dbReference>
<dbReference type="PANTHER" id="PTHR11070">
    <property type="entry name" value="UVRD / RECB / PCRA DNA HELICASE FAMILY MEMBER"/>
    <property type="match status" value="1"/>
</dbReference>
<evidence type="ECO:0000256" key="14">
    <source>
        <dbReference type="ARBA" id="ARBA00048988"/>
    </source>
</evidence>
<organism evidence="19 20">
    <name type="scientific">Bartonella apis</name>
    <dbReference type="NCBI Taxonomy" id="1686310"/>
    <lineage>
        <taxon>Bacteria</taxon>
        <taxon>Pseudomonadati</taxon>
        <taxon>Pseudomonadota</taxon>
        <taxon>Alphaproteobacteria</taxon>
        <taxon>Hyphomicrobiales</taxon>
        <taxon>Bartonellaceae</taxon>
        <taxon>Bartonella</taxon>
    </lineage>
</organism>
<keyword evidence="5 15" id="KW-0347">Helicase</keyword>
<dbReference type="GO" id="GO:0004527">
    <property type="term" value="F:exonuclease activity"/>
    <property type="evidence" value="ECO:0007669"/>
    <property type="project" value="UniProtKB-KW"/>
</dbReference>
<dbReference type="Gene3D" id="1.10.486.10">
    <property type="entry name" value="PCRA, domain 4"/>
    <property type="match status" value="1"/>
</dbReference>
<dbReference type="NCBIfam" id="TIGR02784">
    <property type="entry name" value="addA_alphas"/>
    <property type="match status" value="1"/>
</dbReference>
<dbReference type="InterPro" id="IPR014017">
    <property type="entry name" value="DNA_helicase_UvrD-like_C"/>
</dbReference>
<keyword evidence="1" id="KW-0540">Nuclease</keyword>